<protein>
    <recommendedName>
        <fullName evidence="3">Phage protein</fullName>
    </recommendedName>
</protein>
<evidence type="ECO:0000313" key="2">
    <source>
        <dbReference type="Proteomes" id="UP000183700"/>
    </source>
</evidence>
<evidence type="ECO:0000313" key="1">
    <source>
        <dbReference type="EMBL" id="OJG36697.1"/>
    </source>
</evidence>
<dbReference type="EMBL" id="JXKM01000002">
    <property type="protein sequence ID" value="OJG36697.1"/>
    <property type="molecule type" value="Genomic_DNA"/>
</dbReference>
<reference evidence="1 2" key="1">
    <citation type="submission" date="2014-12" db="EMBL/GenBank/DDBJ databases">
        <title>Draft genome sequences of 29 type strains of Enterococci.</title>
        <authorList>
            <person name="Zhong Z."/>
            <person name="Sun Z."/>
            <person name="Liu W."/>
            <person name="Zhang W."/>
            <person name="Zhang H."/>
        </authorList>
    </citation>
    <scope>NUCLEOTIDE SEQUENCE [LARGE SCALE GENOMIC DNA]</scope>
    <source>
        <strain evidence="1 2">DSM 22802</strain>
    </source>
</reference>
<proteinExistence type="predicted"/>
<gene>
    <name evidence="1" type="ORF">RV00_GL001142</name>
</gene>
<comment type="caution">
    <text evidence="1">The sequence shown here is derived from an EMBL/GenBank/DDBJ whole genome shotgun (WGS) entry which is preliminary data.</text>
</comment>
<dbReference type="OrthoDB" id="2412875at2"/>
<sequence length="81" mass="9652">MTEQHTKIDAEKFAYHFMETINRPEIDTENMEGAAKEALAAYLTAYYMIQKFNHLENDFFIEDHKKPASNYQRILSELNKY</sequence>
<dbReference type="AlphaFoldDB" id="A0A1L8SXC0"/>
<evidence type="ECO:0008006" key="3">
    <source>
        <dbReference type="Google" id="ProtNLM"/>
    </source>
</evidence>
<name>A0A1L8SXC0_9ENTE</name>
<dbReference type="Proteomes" id="UP000183700">
    <property type="component" value="Unassembled WGS sequence"/>
</dbReference>
<accession>A0A1L8SXC0</accession>
<dbReference type="RefSeq" id="WP_071861127.1">
    <property type="nucleotide sequence ID" value="NZ_CAURXW010000025.1"/>
</dbReference>
<organism evidence="1 2">
    <name type="scientific">Enterococcus devriesei</name>
    <dbReference type="NCBI Taxonomy" id="319970"/>
    <lineage>
        <taxon>Bacteria</taxon>
        <taxon>Bacillati</taxon>
        <taxon>Bacillota</taxon>
        <taxon>Bacilli</taxon>
        <taxon>Lactobacillales</taxon>
        <taxon>Enterococcaceae</taxon>
        <taxon>Enterococcus</taxon>
    </lineage>
</organism>
<dbReference type="STRING" id="319970.RV00_GL001142"/>
<keyword evidence="2" id="KW-1185">Reference proteome</keyword>